<name>A0A0F9AJI7_9ZZZZ</name>
<feature type="non-terminal residue" evidence="1">
    <location>
        <position position="292"/>
    </location>
</feature>
<reference evidence="1" key="1">
    <citation type="journal article" date="2015" name="Nature">
        <title>Complex archaea that bridge the gap between prokaryotes and eukaryotes.</title>
        <authorList>
            <person name="Spang A."/>
            <person name="Saw J.H."/>
            <person name="Jorgensen S.L."/>
            <person name="Zaremba-Niedzwiedzka K."/>
            <person name="Martijn J."/>
            <person name="Lind A.E."/>
            <person name="van Eijk R."/>
            <person name="Schleper C."/>
            <person name="Guy L."/>
            <person name="Ettema T.J."/>
        </authorList>
    </citation>
    <scope>NUCLEOTIDE SEQUENCE</scope>
</reference>
<dbReference type="AlphaFoldDB" id="A0A0F9AJI7"/>
<accession>A0A0F9AJI7</accession>
<sequence>MFLCMILIVFARTEIRCDGEQSADSECMWYTPAGTDCSTYDIIEGNGSVILDDAAASEIVINTGIWNATFNQSDAGPYIIQCADNTTSTINVEITVKDDLATVLSNQANLDSDIAGLDDSMGKNFTEQNNTNLQNTLSIQTLINGLNDVSAVQIDLMINNSRIIANVTRAAIIEVGNSAWITAVGFSTHNAAAVWTSGTRTLTSFGTLISDIWTSATRSITTLDVGNEIIATQENATSGSGINSGDLNISLTAYASIDNETRDQIITIGNADWTTGTGNDTGAVCVTVEDKS</sequence>
<organism evidence="1">
    <name type="scientific">marine sediment metagenome</name>
    <dbReference type="NCBI Taxonomy" id="412755"/>
    <lineage>
        <taxon>unclassified sequences</taxon>
        <taxon>metagenomes</taxon>
        <taxon>ecological metagenomes</taxon>
    </lineage>
</organism>
<dbReference type="EMBL" id="LAZR01057301">
    <property type="protein sequence ID" value="KKK72341.1"/>
    <property type="molecule type" value="Genomic_DNA"/>
</dbReference>
<gene>
    <name evidence="1" type="ORF">LCGC14_2904840</name>
</gene>
<comment type="caution">
    <text evidence="1">The sequence shown here is derived from an EMBL/GenBank/DDBJ whole genome shotgun (WGS) entry which is preliminary data.</text>
</comment>
<evidence type="ECO:0000313" key="1">
    <source>
        <dbReference type="EMBL" id="KKK72341.1"/>
    </source>
</evidence>
<protein>
    <submittedName>
        <fullName evidence="1">Uncharacterized protein</fullName>
    </submittedName>
</protein>
<proteinExistence type="predicted"/>